<evidence type="ECO:0000256" key="4">
    <source>
        <dbReference type="ARBA" id="ARBA00023136"/>
    </source>
</evidence>
<feature type="transmembrane region" description="Helical" evidence="5">
    <location>
        <begin position="133"/>
        <end position="164"/>
    </location>
</feature>
<feature type="transmembrane region" description="Helical" evidence="5">
    <location>
        <begin position="100"/>
        <end position="121"/>
    </location>
</feature>
<accession>A0A815LR22</accession>
<sequence length="307" mass="36456">SLFNVFVFSQKQSRISSCSMYFLASSISDFLTLQMAFIPRFYTFSNIDPTTYSLLYCKWVFYIFHSLIMLSRYYIVLACIDRFALTSTNVKYRQFSQTKVAYYLIPITALVWFIIPMHIVIFQTIDINRCTQVGFYLLFFSIYTVIFATIIPPLSMILFILLIFNNLKQIRKRIQPTLTPHQIHIKQRDYQLMKMLWLQVSVYICSTLLYPPALLYIAITKDIQKNNTRLAIESLMIFLTTGFLIYINVSMPFYLYLFISKTFRKEYKQIIMKYCLKYLFKTHFDSTATASTRRIDDGLPMHLKRLN</sequence>
<evidence type="ECO:0000313" key="7">
    <source>
        <dbReference type="EMBL" id="CAF1412766.1"/>
    </source>
</evidence>
<feature type="transmembrane region" description="Helical" evidence="5">
    <location>
        <begin position="20"/>
        <end position="39"/>
    </location>
</feature>
<feature type="transmembrane region" description="Helical" evidence="5">
    <location>
        <begin position="59"/>
        <end position="80"/>
    </location>
</feature>
<name>A0A815LR22_9BILA</name>
<dbReference type="PANTHER" id="PTHR46641">
    <property type="entry name" value="FMRFAMIDE RECEPTOR-RELATED"/>
    <property type="match status" value="1"/>
</dbReference>
<dbReference type="EMBL" id="CAJOBC010083355">
    <property type="protein sequence ID" value="CAF4300402.1"/>
    <property type="molecule type" value="Genomic_DNA"/>
</dbReference>
<dbReference type="InterPro" id="IPR017452">
    <property type="entry name" value="GPCR_Rhodpsn_7TM"/>
</dbReference>
<dbReference type="Proteomes" id="UP000663829">
    <property type="component" value="Unassembled WGS sequence"/>
</dbReference>
<keyword evidence="3 5" id="KW-1133">Transmembrane helix</keyword>
<evidence type="ECO:0000313" key="8">
    <source>
        <dbReference type="EMBL" id="CAF4300402.1"/>
    </source>
</evidence>
<dbReference type="Gene3D" id="1.20.1070.10">
    <property type="entry name" value="Rhodopsin 7-helix transmembrane proteins"/>
    <property type="match status" value="1"/>
</dbReference>
<evidence type="ECO:0000256" key="3">
    <source>
        <dbReference type="ARBA" id="ARBA00022989"/>
    </source>
</evidence>
<dbReference type="Proteomes" id="UP000681722">
    <property type="component" value="Unassembled WGS sequence"/>
</dbReference>
<dbReference type="PANTHER" id="PTHR46641:SF18">
    <property type="entry name" value="G-PROTEIN COUPLED RECEPTORS FAMILY 1 PROFILE DOMAIN-CONTAINING PROTEIN"/>
    <property type="match status" value="1"/>
</dbReference>
<dbReference type="PROSITE" id="PS50262">
    <property type="entry name" value="G_PROTEIN_RECEP_F1_2"/>
    <property type="match status" value="1"/>
</dbReference>
<evidence type="ECO:0000259" key="6">
    <source>
        <dbReference type="PROSITE" id="PS50262"/>
    </source>
</evidence>
<evidence type="ECO:0000256" key="1">
    <source>
        <dbReference type="ARBA" id="ARBA00004370"/>
    </source>
</evidence>
<feature type="domain" description="G-protein coupled receptors family 1 profile" evidence="6">
    <location>
        <begin position="1"/>
        <end position="256"/>
    </location>
</feature>
<dbReference type="InterPro" id="IPR052954">
    <property type="entry name" value="GPCR-Ligand_Int"/>
</dbReference>
<dbReference type="SUPFAM" id="SSF81321">
    <property type="entry name" value="Family A G protein-coupled receptor-like"/>
    <property type="match status" value="1"/>
</dbReference>
<proteinExistence type="predicted"/>
<keyword evidence="2 5" id="KW-0812">Transmembrane</keyword>
<keyword evidence="9" id="KW-1185">Reference proteome</keyword>
<evidence type="ECO:0000256" key="2">
    <source>
        <dbReference type="ARBA" id="ARBA00022692"/>
    </source>
</evidence>
<gene>
    <name evidence="7" type="ORF">GPM918_LOCUS33537</name>
    <name evidence="8" type="ORF">SRO942_LOCUS34221</name>
</gene>
<dbReference type="Pfam" id="PF10320">
    <property type="entry name" value="7TM_GPCR_Srsx"/>
    <property type="match status" value="1"/>
</dbReference>
<dbReference type="AlphaFoldDB" id="A0A815LR22"/>
<evidence type="ECO:0000256" key="5">
    <source>
        <dbReference type="SAM" id="Phobius"/>
    </source>
</evidence>
<feature type="non-terminal residue" evidence="7">
    <location>
        <position position="1"/>
    </location>
</feature>
<feature type="transmembrane region" description="Helical" evidence="5">
    <location>
        <begin position="235"/>
        <end position="259"/>
    </location>
</feature>
<evidence type="ECO:0000313" key="9">
    <source>
        <dbReference type="Proteomes" id="UP000663829"/>
    </source>
</evidence>
<organism evidence="7 9">
    <name type="scientific">Didymodactylos carnosus</name>
    <dbReference type="NCBI Taxonomy" id="1234261"/>
    <lineage>
        <taxon>Eukaryota</taxon>
        <taxon>Metazoa</taxon>
        <taxon>Spiralia</taxon>
        <taxon>Gnathifera</taxon>
        <taxon>Rotifera</taxon>
        <taxon>Eurotatoria</taxon>
        <taxon>Bdelloidea</taxon>
        <taxon>Philodinida</taxon>
        <taxon>Philodinidae</taxon>
        <taxon>Didymodactylos</taxon>
    </lineage>
</organism>
<keyword evidence="4 5" id="KW-0472">Membrane</keyword>
<feature type="transmembrane region" description="Helical" evidence="5">
    <location>
        <begin position="196"/>
        <end position="219"/>
    </location>
</feature>
<reference evidence="7" key="1">
    <citation type="submission" date="2021-02" db="EMBL/GenBank/DDBJ databases">
        <authorList>
            <person name="Nowell W R."/>
        </authorList>
    </citation>
    <scope>NUCLEOTIDE SEQUENCE</scope>
</reference>
<dbReference type="EMBL" id="CAJNOQ010017933">
    <property type="protein sequence ID" value="CAF1412766.1"/>
    <property type="molecule type" value="Genomic_DNA"/>
</dbReference>
<protein>
    <recommendedName>
        <fullName evidence="6">G-protein coupled receptors family 1 profile domain-containing protein</fullName>
    </recommendedName>
</protein>
<comment type="caution">
    <text evidence="7">The sequence shown here is derived from an EMBL/GenBank/DDBJ whole genome shotgun (WGS) entry which is preliminary data.</text>
</comment>
<comment type="subcellular location">
    <subcellularLocation>
        <location evidence="1">Membrane</location>
    </subcellularLocation>
</comment>
<dbReference type="GO" id="GO:0016020">
    <property type="term" value="C:membrane"/>
    <property type="evidence" value="ECO:0007669"/>
    <property type="project" value="UniProtKB-SubCell"/>
</dbReference>
<dbReference type="InterPro" id="IPR019424">
    <property type="entry name" value="7TM_GPCR_Srsx"/>
</dbReference>